<evidence type="ECO:0000313" key="3">
    <source>
        <dbReference type="Proteomes" id="UP001063166"/>
    </source>
</evidence>
<feature type="compositionally biased region" description="Basic and acidic residues" evidence="1">
    <location>
        <begin position="23"/>
        <end position="40"/>
    </location>
</feature>
<name>A0A9P3PD97_LYOSH</name>
<feature type="region of interest" description="Disordered" evidence="1">
    <location>
        <begin position="1"/>
        <end position="55"/>
    </location>
</feature>
<evidence type="ECO:0000256" key="1">
    <source>
        <dbReference type="SAM" id="MobiDB-lite"/>
    </source>
</evidence>
<feature type="compositionally biased region" description="Polar residues" evidence="1">
    <location>
        <begin position="425"/>
        <end position="436"/>
    </location>
</feature>
<feature type="compositionally biased region" description="Polar residues" evidence="1">
    <location>
        <begin position="246"/>
        <end position="281"/>
    </location>
</feature>
<feature type="region of interest" description="Disordered" evidence="1">
    <location>
        <begin position="203"/>
        <end position="224"/>
    </location>
</feature>
<organism evidence="2 3">
    <name type="scientific">Lyophyllum shimeji</name>
    <name type="common">Hon-shimeji</name>
    <name type="synonym">Tricholoma shimeji</name>
    <dbReference type="NCBI Taxonomy" id="47721"/>
    <lineage>
        <taxon>Eukaryota</taxon>
        <taxon>Fungi</taxon>
        <taxon>Dikarya</taxon>
        <taxon>Basidiomycota</taxon>
        <taxon>Agaricomycotina</taxon>
        <taxon>Agaricomycetes</taxon>
        <taxon>Agaricomycetidae</taxon>
        <taxon>Agaricales</taxon>
        <taxon>Tricholomatineae</taxon>
        <taxon>Lyophyllaceae</taxon>
        <taxon>Lyophyllum</taxon>
    </lineage>
</organism>
<keyword evidence="3" id="KW-1185">Reference proteome</keyword>
<sequence>MPYAGEEPITSFFHRVPSRQKRKESSDISTRKRPQPDTEANKPLASSKKPKVQQKLVLRDASKNRGYAANVTAPARASAETVGIGRMESLTSVARSSSATPPSVQVLFRDASAAPASSQCITPLPTPVTTRLHVPAQALQTPPSTDLPEEEVPRPSTDFHTVIFSSSKPKLEDSTNPVLTPVTTARPTTVAHVIPGNRELSCTLSSRDASPNESNVPNGPLAPVVSIAEDSSSKTWNYCGLPSPTLSQTVPSSQSQHDGLEAEQSSTYCAVDQSESSTSRQAPIFLSPRLPDRILREVSSKPPFVVETPVLEDDDGHRYVHSSQSQHMLPFHVSPRKNRDKAQYHSSSSPVPDDATLSSGEEVIPSSQSQIETELDMSRRISEYCPLPLPMGAATESSSSRNFDWYASPPEARRLPLGEGPSARGTVNESLDNGSTAGRLPAIEDPNSATEDESENEDAAVPPDRPAGDAEDQGVSQSQEVMDYPSTLPDAVKEFRAMFGEGEGSYPDDFPMSLR</sequence>
<protein>
    <submittedName>
        <fullName evidence="2">Uncharacterized protein</fullName>
    </submittedName>
</protein>
<proteinExistence type="predicted"/>
<evidence type="ECO:0000313" key="2">
    <source>
        <dbReference type="EMBL" id="GLB33514.1"/>
    </source>
</evidence>
<reference evidence="2" key="1">
    <citation type="submission" date="2022-07" db="EMBL/GenBank/DDBJ databases">
        <title>The genome of Lyophyllum shimeji provides insight into the initial evolution of ectomycorrhizal fungal genome.</title>
        <authorList>
            <person name="Kobayashi Y."/>
            <person name="Shibata T."/>
            <person name="Hirakawa H."/>
            <person name="Shigenobu S."/>
            <person name="Nishiyama T."/>
            <person name="Yamada A."/>
            <person name="Hasebe M."/>
            <person name="Kawaguchi M."/>
        </authorList>
    </citation>
    <scope>NUCLEOTIDE SEQUENCE</scope>
    <source>
        <strain evidence="2">AT787</strain>
    </source>
</reference>
<dbReference type="Proteomes" id="UP001063166">
    <property type="component" value="Unassembled WGS sequence"/>
</dbReference>
<dbReference type="EMBL" id="BRPK01000001">
    <property type="protein sequence ID" value="GLB33514.1"/>
    <property type="molecule type" value="Genomic_DNA"/>
</dbReference>
<dbReference type="AlphaFoldDB" id="A0A9P3PD97"/>
<accession>A0A9P3PD97</accession>
<feature type="region of interest" description="Disordered" evidence="1">
    <location>
        <begin position="315"/>
        <end position="374"/>
    </location>
</feature>
<feature type="region of interest" description="Disordered" evidence="1">
    <location>
        <begin position="412"/>
        <end position="489"/>
    </location>
</feature>
<dbReference type="OrthoDB" id="3061324at2759"/>
<comment type="caution">
    <text evidence="2">The sequence shown here is derived from an EMBL/GenBank/DDBJ whole genome shotgun (WGS) entry which is preliminary data.</text>
</comment>
<feature type="region of interest" description="Disordered" evidence="1">
    <location>
        <begin position="246"/>
        <end position="284"/>
    </location>
</feature>
<feature type="compositionally biased region" description="Polar residues" evidence="1">
    <location>
        <begin position="203"/>
        <end position="217"/>
    </location>
</feature>
<gene>
    <name evidence="2" type="ORF">LshimejAT787_0103980</name>
</gene>